<feature type="compositionally biased region" description="Low complexity" evidence="1">
    <location>
        <begin position="47"/>
        <end position="61"/>
    </location>
</feature>
<accession>A0A5N5QV64</accession>
<dbReference type="OrthoDB" id="4062651at2759"/>
<evidence type="ECO:0000256" key="1">
    <source>
        <dbReference type="SAM" id="MobiDB-lite"/>
    </source>
</evidence>
<proteinExistence type="predicted"/>
<evidence type="ECO:0000313" key="2">
    <source>
        <dbReference type="EMBL" id="KAB5595655.1"/>
    </source>
</evidence>
<gene>
    <name evidence="2" type="ORF">CTheo_893</name>
</gene>
<organism evidence="2 3">
    <name type="scientific">Ceratobasidium theobromae</name>
    <dbReference type="NCBI Taxonomy" id="1582974"/>
    <lineage>
        <taxon>Eukaryota</taxon>
        <taxon>Fungi</taxon>
        <taxon>Dikarya</taxon>
        <taxon>Basidiomycota</taxon>
        <taxon>Agaricomycotina</taxon>
        <taxon>Agaricomycetes</taxon>
        <taxon>Cantharellales</taxon>
        <taxon>Ceratobasidiaceae</taxon>
        <taxon>Ceratobasidium</taxon>
    </lineage>
</organism>
<evidence type="ECO:0000313" key="3">
    <source>
        <dbReference type="Proteomes" id="UP000383932"/>
    </source>
</evidence>
<reference evidence="2 3" key="1">
    <citation type="journal article" date="2019" name="Fungal Biol. Biotechnol.">
        <title>Draft genome sequence of fastidious pathogen Ceratobasidium theobromae, which causes vascular-streak dieback in Theobroma cacao.</title>
        <authorList>
            <person name="Ali S.S."/>
            <person name="Asman A."/>
            <person name="Shao J."/>
            <person name="Firmansyah A.P."/>
            <person name="Susilo A.W."/>
            <person name="Rosmana A."/>
            <person name="McMahon P."/>
            <person name="Junaid M."/>
            <person name="Guest D."/>
            <person name="Kheng T.Y."/>
            <person name="Meinhardt L.W."/>
            <person name="Bailey B.A."/>
        </authorList>
    </citation>
    <scope>NUCLEOTIDE SEQUENCE [LARGE SCALE GENOMIC DNA]</scope>
    <source>
        <strain evidence="2 3">CT2</strain>
    </source>
</reference>
<dbReference type="AlphaFoldDB" id="A0A5N5QV64"/>
<feature type="region of interest" description="Disordered" evidence="1">
    <location>
        <begin position="47"/>
        <end position="121"/>
    </location>
</feature>
<protein>
    <submittedName>
        <fullName evidence="2">Uncharacterized protein</fullName>
    </submittedName>
</protein>
<comment type="caution">
    <text evidence="2">The sequence shown here is derived from an EMBL/GenBank/DDBJ whole genome shotgun (WGS) entry which is preliminary data.</text>
</comment>
<name>A0A5N5QV64_9AGAM</name>
<keyword evidence="3" id="KW-1185">Reference proteome</keyword>
<dbReference type="Proteomes" id="UP000383932">
    <property type="component" value="Unassembled WGS sequence"/>
</dbReference>
<dbReference type="EMBL" id="SSOP01000007">
    <property type="protein sequence ID" value="KAB5595655.1"/>
    <property type="molecule type" value="Genomic_DNA"/>
</dbReference>
<sequence>MDWDDTKIVFTKRSLIDFLKYVNVTVDTNFSQIAKLPRYAEFATVSGEPSSEAAVSAETSAPKAVPETAPANPANPSWKPTRRVRTAPGGAQTFHLGDDEPEPVAPPPHAQAPTEPAKSEYRVVDNDGNLFKPTRRVRTAPGGHDSIGAFFGGD</sequence>